<evidence type="ECO:0000256" key="1">
    <source>
        <dbReference type="SAM" id="Phobius"/>
    </source>
</evidence>
<gene>
    <name evidence="3" type="ORF">FHR98_001266</name>
</gene>
<name>A0A839SQ10_9PROT</name>
<accession>A0A839SQ10</accession>
<comment type="caution">
    <text evidence="3">The sequence shown here is derived from an EMBL/GenBank/DDBJ whole genome shotgun (WGS) entry which is preliminary data.</text>
</comment>
<proteinExistence type="predicted"/>
<keyword evidence="1" id="KW-0812">Transmembrane</keyword>
<evidence type="ECO:0000256" key="2">
    <source>
        <dbReference type="SAM" id="SignalP"/>
    </source>
</evidence>
<keyword evidence="1" id="KW-0472">Membrane</keyword>
<evidence type="ECO:0000313" key="3">
    <source>
        <dbReference type="EMBL" id="MBB3064987.1"/>
    </source>
</evidence>
<sequence>MKSRTAVSLLILSVLALTTPAMAGGKYHRGYHHGHGHGHYKYNDDAIIIGAAIIGGSILASTLLSQPRYPYAPRYAVAPRARVCEQDEVYRFLPDGRIQWGTRTRCY</sequence>
<dbReference type="EMBL" id="JACHXA010000003">
    <property type="protein sequence ID" value="MBB3064987.1"/>
    <property type="molecule type" value="Genomic_DNA"/>
</dbReference>
<protein>
    <recommendedName>
        <fullName evidence="5">Lectin-like protein BA14k</fullName>
    </recommendedName>
</protein>
<evidence type="ECO:0000313" key="4">
    <source>
        <dbReference type="Proteomes" id="UP000581135"/>
    </source>
</evidence>
<keyword evidence="1" id="KW-1133">Transmembrane helix</keyword>
<keyword evidence="2" id="KW-0732">Signal</keyword>
<feature type="chain" id="PRO_5032722364" description="Lectin-like protein BA14k" evidence="2">
    <location>
        <begin position="24"/>
        <end position="107"/>
    </location>
</feature>
<dbReference type="Proteomes" id="UP000581135">
    <property type="component" value="Unassembled WGS sequence"/>
</dbReference>
<feature type="signal peptide" evidence="2">
    <location>
        <begin position="1"/>
        <end position="23"/>
    </location>
</feature>
<dbReference type="RefSeq" id="WP_183415807.1">
    <property type="nucleotide sequence ID" value="NZ_JACHXA010000003.1"/>
</dbReference>
<organism evidence="3 4">
    <name type="scientific">Limibacillus halophilus</name>
    <dbReference type="NCBI Taxonomy" id="1579333"/>
    <lineage>
        <taxon>Bacteria</taxon>
        <taxon>Pseudomonadati</taxon>
        <taxon>Pseudomonadota</taxon>
        <taxon>Alphaproteobacteria</taxon>
        <taxon>Rhodospirillales</taxon>
        <taxon>Rhodovibrionaceae</taxon>
        <taxon>Limibacillus</taxon>
    </lineage>
</organism>
<reference evidence="3 4" key="1">
    <citation type="submission" date="2020-08" db="EMBL/GenBank/DDBJ databases">
        <title>Genomic Encyclopedia of Type Strains, Phase III (KMG-III): the genomes of soil and plant-associated and newly described type strains.</title>
        <authorList>
            <person name="Whitman W."/>
        </authorList>
    </citation>
    <scope>NUCLEOTIDE SEQUENCE [LARGE SCALE GENOMIC DNA]</scope>
    <source>
        <strain evidence="3 4">CECT 8803</strain>
    </source>
</reference>
<keyword evidence="4" id="KW-1185">Reference proteome</keyword>
<evidence type="ECO:0008006" key="5">
    <source>
        <dbReference type="Google" id="ProtNLM"/>
    </source>
</evidence>
<dbReference type="AlphaFoldDB" id="A0A839SQ10"/>
<feature type="transmembrane region" description="Helical" evidence="1">
    <location>
        <begin position="47"/>
        <end position="64"/>
    </location>
</feature>